<protein>
    <recommendedName>
        <fullName evidence="5">Agenet domain-containing protein</fullName>
    </recommendedName>
</protein>
<dbReference type="Pfam" id="PF05266">
    <property type="entry name" value="DUF724"/>
    <property type="match status" value="1"/>
</dbReference>
<feature type="compositionally biased region" description="Polar residues" evidence="4">
    <location>
        <begin position="673"/>
        <end position="689"/>
    </location>
</feature>
<feature type="compositionally biased region" description="Polar residues" evidence="4">
    <location>
        <begin position="299"/>
        <end position="317"/>
    </location>
</feature>
<dbReference type="CDD" id="cd20406">
    <property type="entry name" value="Tudor_Agenet_AtDUF_rpt2_4"/>
    <property type="match status" value="2"/>
</dbReference>
<feature type="compositionally biased region" description="Basic residues" evidence="4">
    <location>
        <begin position="663"/>
        <end position="672"/>
    </location>
</feature>
<organism evidence="6 7">
    <name type="scientific">Anisodus tanguticus</name>
    <dbReference type="NCBI Taxonomy" id="243964"/>
    <lineage>
        <taxon>Eukaryota</taxon>
        <taxon>Viridiplantae</taxon>
        <taxon>Streptophyta</taxon>
        <taxon>Embryophyta</taxon>
        <taxon>Tracheophyta</taxon>
        <taxon>Spermatophyta</taxon>
        <taxon>Magnoliopsida</taxon>
        <taxon>eudicotyledons</taxon>
        <taxon>Gunneridae</taxon>
        <taxon>Pentapetalae</taxon>
        <taxon>asterids</taxon>
        <taxon>lamiids</taxon>
        <taxon>Solanales</taxon>
        <taxon>Solanaceae</taxon>
        <taxon>Solanoideae</taxon>
        <taxon>Hyoscyameae</taxon>
        <taxon>Anisodus</taxon>
    </lineage>
</organism>
<feature type="compositionally biased region" description="Polar residues" evidence="4">
    <location>
        <begin position="759"/>
        <end position="768"/>
    </location>
</feature>
<feature type="compositionally biased region" description="Polar residues" evidence="4">
    <location>
        <begin position="337"/>
        <end position="352"/>
    </location>
</feature>
<feature type="region of interest" description="Disordered" evidence="4">
    <location>
        <begin position="1"/>
        <end position="27"/>
    </location>
</feature>
<dbReference type="Pfam" id="PF05641">
    <property type="entry name" value="Agenet"/>
    <property type="match status" value="4"/>
</dbReference>
<feature type="compositionally biased region" description="Basic residues" evidence="4">
    <location>
        <begin position="632"/>
        <end position="643"/>
    </location>
</feature>
<dbReference type="PANTHER" id="PTHR31917:SF153">
    <property type="entry name" value="DUF724 DOMAIN-CONTAINING PROTEIN 3-RELATED"/>
    <property type="match status" value="1"/>
</dbReference>
<dbReference type="EMBL" id="JAVYJV010000001">
    <property type="protein sequence ID" value="KAK4379822.1"/>
    <property type="molecule type" value="Genomic_DNA"/>
</dbReference>
<gene>
    <name evidence="6" type="ORF">RND71_001684</name>
</gene>
<evidence type="ECO:0000256" key="3">
    <source>
        <dbReference type="SAM" id="Coils"/>
    </source>
</evidence>
<feature type="compositionally biased region" description="Basic and acidic residues" evidence="4">
    <location>
        <begin position="585"/>
        <end position="626"/>
    </location>
</feature>
<dbReference type="InterPro" id="IPR007930">
    <property type="entry name" value="DUF724"/>
</dbReference>
<dbReference type="Proteomes" id="UP001291623">
    <property type="component" value="Unassembled WGS sequence"/>
</dbReference>
<evidence type="ECO:0000256" key="1">
    <source>
        <dbReference type="ARBA" id="ARBA00022448"/>
    </source>
</evidence>
<feature type="compositionally biased region" description="Basic and acidic residues" evidence="4">
    <location>
        <begin position="745"/>
        <end position="754"/>
    </location>
</feature>
<feature type="region of interest" description="Disordered" evidence="4">
    <location>
        <begin position="490"/>
        <end position="512"/>
    </location>
</feature>
<keyword evidence="7" id="KW-1185">Reference proteome</keyword>
<sequence length="961" mass="108337">MRGGTRTTRHQQQHQHQHHLTKGSTVEVTSDEEGYHGVWFEATILGVSSPTSKKKRVLIEYKNILAEENGSDPLRELVNISFVRPVPPVEKVENFELYDVVDASYKDGWWTGVITRVVEDSSRYQVTFNNPPDELEFGVSELRFHKQWVKGKWVRPGKQRTGSLMFSVGKDVEVLFDRDDRRDAWFPATVLEHCENGSFLVESYQTKSEKKAAIEKVTVDSFHIRPFPPLITRKKFNLLEKVDALYDYAWWSGVITRELAGSKYIVYFKNTKKEKEFSDSDLRPHMDWKDGQWFTNRDTPIPSDCQTNGCNDASLSQKDVPLGRSSTMNEISEESTQHSIKNIENLNETPSTDAIPLSNCDAASPQPLELPKDTSLEACKLSSKPSKKPRTKSPFSQPSPKTEYAEMKSSVPVAGDEQPRIRSWQNRTRKRCQELGEGKGGTLEKLRGLKSPTRGNKGIAIENAADVAPKRSTRKETDVPVIIGLECTKVRSSKAKKSRPVSNESLEAIGDQKQIDAAVDGMQIDATVDGIQETNHLGDGESSQKRRRGRPPKKLTSTPTYMKPSGDHSKDESSGPVELEAMVIEDGKQVEVPNQKDGKEQVEVPNKKDGKEQVEVPNQKDGKEQVEVQMGHSRKRGRTKKMALTKLSNEKAVQSSSQQHEKHYVKREKRLAKNSNIESQSQGSVDSSAVKTAELNRIASDGEEVLADIPCNGFDDQPLAKWFEEIQSPTSVDGSRVSPAHSPRKCAETREKQDMPMQTPVNGTPATQTETQSLPFVKNTLLWSTIESMDIFKRIPQKPHFNPLENCKESSREGLAIGYMVTFLSIVERTSRLHYDDPRSTIQEILETLSDLETHGFDVELVRDRLTELLLMKDEQEKLETEVADIDNQIITHNTDKEHIDGEIEEINKQIAELQDKLSLATSRKEVKDCELNGLRSKLKDIQAVVKKAHDEFDSLASKPL</sequence>
<reference evidence="6" key="1">
    <citation type="submission" date="2023-12" db="EMBL/GenBank/DDBJ databases">
        <title>Genome assembly of Anisodus tanguticus.</title>
        <authorList>
            <person name="Wang Y.-J."/>
        </authorList>
    </citation>
    <scope>NUCLEOTIDE SEQUENCE</scope>
    <source>
        <strain evidence="6">KB-2021</strain>
        <tissue evidence="6">Leaf</tissue>
    </source>
</reference>
<feature type="domain" description="Agenet" evidence="5">
    <location>
        <begin position="18"/>
        <end position="91"/>
    </location>
</feature>
<evidence type="ECO:0000313" key="7">
    <source>
        <dbReference type="Proteomes" id="UP001291623"/>
    </source>
</evidence>
<feature type="domain" description="Agenet" evidence="5">
    <location>
        <begin position="93"/>
        <end position="150"/>
    </location>
</feature>
<dbReference type="InterPro" id="IPR008395">
    <property type="entry name" value="Agenet-like_dom"/>
</dbReference>
<dbReference type="CDD" id="cd20405">
    <property type="entry name" value="Tudor_Agenet_AtDUF_rpt1_3"/>
    <property type="match status" value="1"/>
</dbReference>
<feature type="domain" description="Agenet" evidence="5">
    <location>
        <begin position="234"/>
        <end position="290"/>
    </location>
</feature>
<comment type="caution">
    <text evidence="6">The sequence shown here is derived from an EMBL/GenBank/DDBJ whole genome shotgun (WGS) entry which is preliminary data.</text>
</comment>
<feature type="region of interest" description="Disordered" evidence="4">
    <location>
        <begin position="730"/>
        <end position="768"/>
    </location>
</feature>
<dbReference type="SMART" id="SM00743">
    <property type="entry name" value="Agenet"/>
    <property type="match status" value="4"/>
</dbReference>
<feature type="compositionally biased region" description="Basic residues" evidence="4">
    <location>
        <begin position="7"/>
        <end position="21"/>
    </location>
</feature>
<dbReference type="InterPro" id="IPR014002">
    <property type="entry name" value="Agenet_dom_plant"/>
</dbReference>
<evidence type="ECO:0000256" key="2">
    <source>
        <dbReference type="ARBA" id="ARBA00022604"/>
    </source>
</evidence>
<evidence type="ECO:0000313" key="6">
    <source>
        <dbReference type="EMBL" id="KAK4379822.1"/>
    </source>
</evidence>
<name>A0AAE1VSG4_9SOLA</name>
<feature type="region of interest" description="Disordered" evidence="4">
    <location>
        <begin position="526"/>
        <end position="689"/>
    </location>
</feature>
<feature type="domain" description="Agenet" evidence="5">
    <location>
        <begin position="164"/>
        <end position="232"/>
    </location>
</feature>
<evidence type="ECO:0000259" key="5">
    <source>
        <dbReference type="SMART" id="SM00743"/>
    </source>
</evidence>
<feature type="coiled-coil region" evidence="3">
    <location>
        <begin position="869"/>
        <end position="952"/>
    </location>
</feature>
<keyword evidence="1" id="KW-0813">Transport</keyword>
<keyword evidence="2" id="KW-0341">Growth regulation</keyword>
<evidence type="ECO:0000256" key="4">
    <source>
        <dbReference type="SAM" id="MobiDB-lite"/>
    </source>
</evidence>
<keyword evidence="3" id="KW-0175">Coiled coil</keyword>
<feature type="region of interest" description="Disordered" evidence="4">
    <location>
        <begin position="299"/>
        <end position="418"/>
    </location>
</feature>
<proteinExistence type="predicted"/>
<accession>A0AAE1VSG4</accession>
<dbReference type="PANTHER" id="PTHR31917">
    <property type="entry name" value="AGENET DOMAIN-CONTAINING PROTEIN-RELATED"/>
    <property type="match status" value="1"/>
</dbReference>
<dbReference type="AlphaFoldDB" id="A0AAE1VSG4"/>